<evidence type="ECO:0000313" key="2">
    <source>
        <dbReference type="Proteomes" id="UP001228905"/>
    </source>
</evidence>
<gene>
    <name evidence="1" type="ORF">QO010_002082</name>
</gene>
<dbReference type="InterPro" id="IPR029044">
    <property type="entry name" value="Nucleotide-diphossugar_trans"/>
</dbReference>
<keyword evidence="2" id="KW-1185">Reference proteome</keyword>
<dbReference type="Pfam" id="PF09837">
    <property type="entry name" value="DUF2064"/>
    <property type="match status" value="1"/>
</dbReference>
<dbReference type="PANTHER" id="PTHR36529">
    <property type="entry name" value="SLL1095 PROTEIN"/>
    <property type="match status" value="1"/>
</dbReference>
<dbReference type="InterPro" id="IPR018641">
    <property type="entry name" value="Trfase_1_rSAM/seldom-assoc"/>
</dbReference>
<reference evidence="1 2" key="1">
    <citation type="submission" date="2023-07" db="EMBL/GenBank/DDBJ databases">
        <title>Genomic Encyclopedia of Type Strains, Phase IV (KMG-IV): sequencing the most valuable type-strain genomes for metagenomic binning, comparative biology and taxonomic classification.</title>
        <authorList>
            <person name="Goeker M."/>
        </authorList>
    </citation>
    <scope>NUCLEOTIDE SEQUENCE [LARGE SCALE GENOMIC DNA]</scope>
    <source>
        <strain evidence="1 2">DSM 18695</strain>
    </source>
</reference>
<dbReference type="Proteomes" id="UP001228905">
    <property type="component" value="Unassembled WGS sequence"/>
</dbReference>
<protein>
    <submittedName>
        <fullName evidence="1">RSAM/selenodomain-associated transferase 1</fullName>
    </submittedName>
</protein>
<dbReference type="PANTHER" id="PTHR36529:SF1">
    <property type="entry name" value="GLYCOSYLTRANSFERASE"/>
    <property type="match status" value="1"/>
</dbReference>
<proteinExistence type="predicted"/>
<accession>A0ABU0IQL1</accession>
<dbReference type="SUPFAM" id="SSF53448">
    <property type="entry name" value="Nucleotide-diphospho-sugar transferases"/>
    <property type="match status" value="1"/>
</dbReference>
<dbReference type="RefSeq" id="WP_307348884.1">
    <property type="nucleotide sequence ID" value="NZ_JAUSVS010000003.1"/>
</dbReference>
<organism evidence="1 2">
    <name type="scientific">Caulobacter ginsengisoli</name>
    <dbReference type="NCBI Taxonomy" id="400775"/>
    <lineage>
        <taxon>Bacteria</taxon>
        <taxon>Pseudomonadati</taxon>
        <taxon>Pseudomonadota</taxon>
        <taxon>Alphaproteobacteria</taxon>
        <taxon>Caulobacterales</taxon>
        <taxon>Caulobacteraceae</taxon>
        <taxon>Caulobacter</taxon>
    </lineage>
</organism>
<comment type="caution">
    <text evidence="1">The sequence shown here is derived from an EMBL/GenBank/DDBJ whole genome shotgun (WGS) entry which is preliminary data.</text>
</comment>
<sequence>MAAERPHLVIFARRPAWGVGKRRLAAGAGEAAAWRFQRFMLADLARRLGCDRRWRTWLCVTPDQAAGRLMGLPALPQGPGGLGERLRRLLRRLPPGPAVIIGTDSPGIATSDIAAAFRALGAADAVFGPALDGGYWLIGLRRRPRRLDPFEGVRWSSPDALADTLANLAGRRVAMLRSLEDIDDAEALARLRHP</sequence>
<dbReference type="Gene3D" id="3.90.550.10">
    <property type="entry name" value="Spore Coat Polysaccharide Biosynthesis Protein SpsA, Chain A"/>
    <property type="match status" value="1"/>
</dbReference>
<keyword evidence="1" id="KW-0808">Transferase</keyword>
<name>A0ABU0IQL1_9CAUL</name>
<evidence type="ECO:0000313" key="1">
    <source>
        <dbReference type="EMBL" id="MDQ0464301.1"/>
    </source>
</evidence>
<dbReference type="GO" id="GO:0016740">
    <property type="term" value="F:transferase activity"/>
    <property type="evidence" value="ECO:0007669"/>
    <property type="project" value="UniProtKB-KW"/>
</dbReference>
<dbReference type="EMBL" id="JAUSVS010000003">
    <property type="protein sequence ID" value="MDQ0464301.1"/>
    <property type="molecule type" value="Genomic_DNA"/>
</dbReference>